<reference evidence="2" key="1">
    <citation type="journal article" date="2014" name="Front. Microbiol.">
        <title>High frequency of phylogenetically diverse reductive dehalogenase-homologous genes in deep subseafloor sedimentary metagenomes.</title>
        <authorList>
            <person name="Kawai M."/>
            <person name="Futagami T."/>
            <person name="Toyoda A."/>
            <person name="Takaki Y."/>
            <person name="Nishi S."/>
            <person name="Hori S."/>
            <person name="Arai W."/>
            <person name="Tsubouchi T."/>
            <person name="Morono Y."/>
            <person name="Uchiyama I."/>
            <person name="Ito T."/>
            <person name="Fujiyama A."/>
            <person name="Inagaki F."/>
            <person name="Takami H."/>
        </authorList>
    </citation>
    <scope>NUCLEOTIDE SEQUENCE</scope>
    <source>
        <strain evidence="2">Expedition CK06-06</strain>
    </source>
</reference>
<proteinExistence type="predicted"/>
<dbReference type="InterPro" id="IPR013096">
    <property type="entry name" value="Cupin_2"/>
</dbReference>
<sequence length="128" mass="14411">PNDCEPIVLSQRVNFKMVDPTTVGSEHLTFGMVIVEPGGTCEPGHFHKDQEEIFFCLNGNGIVIADEDKKEIPIGPKDAVFFPKNVYHSIKNPYNTPLEALWIISPAGWVFDLNPKLKKEAMKKEMKL</sequence>
<organism evidence="2">
    <name type="scientific">marine sediment metagenome</name>
    <dbReference type="NCBI Taxonomy" id="412755"/>
    <lineage>
        <taxon>unclassified sequences</taxon>
        <taxon>metagenomes</taxon>
        <taxon>ecological metagenomes</taxon>
    </lineage>
</organism>
<dbReference type="Gene3D" id="2.60.120.10">
    <property type="entry name" value="Jelly Rolls"/>
    <property type="match status" value="1"/>
</dbReference>
<accession>X0RK27</accession>
<protein>
    <recommendedName>
        <fullName evidence="1">Cupin type-2 domain-containing protein</fullName>
    </recommendedName>
</protein>
<comment type="caution">
    <text evidence="2">The sequence shown here is derived from an EMBL/GenBank/DDBJ whole genome shotgun (WGS) entry which is preliminary data.</text>
</comment>
<dbReference type="AlphaFoldDB" id="X0RK27"/>
<dbReference type="SUPFAM" id="SSF51182">
    <property type="entry name" value="RmlC-like cupins"/>
    <property type="match status" value="1"/>
</dbReference>
<dbReference type="EMBL" id="BARS01005162">
    <property type="protein sequence ID" value="GAF69189.1"/>
    <property type="molecule type" value="Genomic_DNA"/>
</dbReference>
<name>X0RK27_9ZZZZ</name>
<dbReference type="Pfam" id="PF07883">
    <property type="entry name" value="Cupin_2"/>
    <property type="match status" value="1"/>
</dbReference>
<dbReference type="PANTHER" id="PTHR43346">
    <property type="entry name" value="LIGAND BINDING DOMAIN PROTEIN, PUTATIVE (AFU_ORTHOLOGUE AFUA_6G14370)-RELATED"/>
    <property type="match status" value="1"/>
</dbReference>
<evidence type="ECO:0000313" key="2">
    <source>
        <dbReference type="EMBL" id="GAF69189.1"/>
    </source>
</evidence>
<gene>
    <name evidence="2" type="ORF">S01H1_10102</name>
</gene>
<evidence type="ECO:0000259" key="1">
    <source>
        <dbReference type="Pfam" id="PF07883"/>
    </source>
</evidence>
<dbReference type="InterPro" id="IPR011051">
    <property type="entry name" value="RmlC_Cupin_sf"/>
</dbReference>
<dbReference type="InterPro" id="IPR014710">
    <property type="entry name" value="RmlC-like_jellyroll"/>
</dbReference>
<feature type="non-terminal residue" evidence="2">
    <location>
        <position position="1"/>
    </location>
</feature>
<dbReference type="PANTHER" id="PTHR43346:SF1">
    <property type="entry name" value="QUERCETIN 2,3-DIOXYGENASE-RELATED"/>
    <property type="match status" value="1"/>
</dbReference>
<dbReference type="InterPro" id="IPR052538">
    <property type="entry name" value="Flavonoid_dioxygenase-like"/>
</dbReference>
<feature type="domain" description="Cupin type-2" evidence="1">
    <location>
        <begin position="32"/>
        <end position="103"/>
    </location>
</feature>